<dbReference type="SUPFAM" id="SSF54403">
    <property type="entry name" value="Cystatin/monellin"/>
    <property type="match status" value="1"/>
</dbReference>
<dbReference type="GO" id="GO:0004869">
    <property type="term" value="F:cysteine-type endopeptidase inhibitor activity"/>
    <property type="evidence" value="ECO:0007669"/>
    <property type="project" value="UniProtKB-KW"/>
</dbReference>
<feature type="signal peptide" evidence="3">
    <location>
        <begin position="1"/>
        <end position="27"/>
    </location>
</feature>
<dbReference type="Gramene" id="ESQ29390">
    <property type="protein sequence ID" value="ESQ29390"/>
    <property type="gene ID" value="EUTSA_v10023901mg"/>
</dbReference>
<accession>V4JVF6</accession>
<dbReference type="PANTHER" id="PTHR11413:SF107">
    <property type="entry name" value="CYSTEINE PROTEINASE INHIBITOR 3"/>
    <property type="match status" value="1"/>
</dbReference>
<keyword evidence="6" id="KW-1185">Reference proteome</keyword>
<dbReference type="Gene3D" id="3.10.450.10">
    <property type="match status" value="1"/>
</dbReference>
<dbReference type="Pfam" id="PF16845">
    <property type="entry name" value="SQAPI"/>
    <property type="match status" value="1"/>
</dbReference>
<dbReference type="PANTHER" id="PTHR11413">
    <property type="entry name" value="CYSTATIN FAMILY MEMBER"/>
    <property type="match status" value="1"/>
</dbReference>
<gene>
    <name evidence="5" type="ORF">EUTSA_v10023901mg</name>
</gene>
<dbReference type="CDD" id="cd00042">
    <property type="entry name" value="CY"/>
    <property type="match status" value="1"/>
</dbReference>
<dbReference type="AlphaFoldDB" id="V4JVF6"/>
<proteinExistence type="inferred from homology"/>
<evidence type="ECO:0000256" key="2">
    <source>
        <dbReference type="ARBA" id="ARBA00022704"/>
    </source>
</evidence>
<evidence type="ECO:0000313" key="5">
    <source>
        <dbReference type="EMBL" id="ESQ29390.1"/>
    </source>
</evidence>
<name>V4JVF6_EUTSA</name>
<dbReference type="InterPro" id="IPR000010">
    <property type="entry name" value="Cystatin_dom"/>
</dbReference>
<dbReference type="PROSITE" id="PS00287">
    <property type="entry name" value="CYSTATIN"/>
    <property type="match status" value="1"/>
</dbReference>
<dbReference type="InterPro" id="IPR027214">
    <property type="entry name" value="Cystatin"/>
</dbReference>
<reference evidence="5 6" key="1">
    <citation type="journal article" date="2013" name="Front. Plant Sci.">
        <title>The Reference Genome of the Halophytic Plant Eutrema salsugineum.</title>
        <authorList>
            <person name="Yang R."/>
            <person name="Jarvis D.E."/>
            <person name="Chen H."/>
            <person name="Beilstein M.A."/>
            <person name="Grimwood J."/>
            <person name="Jenkins J."/>
            <person name="Shu S."/>
            <person name="Prochnik S."/>
            <person name="Xin M."/>
            <person name="Ma C."/>
            <person name="Schmutz J."/>
            <person name="Wing R.A."/>
            <person name="Mitchell-Olds T."/>
            <person name="Schumaker K.S."/>
            <person name="Wang X."/>
        </authorList>
    </citation>
    <scope>NUCLEOTIDE SEQUENCE [LARGE SCALE GENOMIC DNA]</scope>
</reference>
<dbReference type="KEGG" id="eus:EUTSA_v10023901mg"/>
<keyword evidence="3" id="KW-0732">Signal</keyword>
<dbReference type="Proteomes" id="UP000030689">
    <property type="component" value="Unassembled WGS sequence"/>
</dbReference>
<evidence type="ECO:0000256" key="1">
    <source>
        <dbReference type="ARBA" id="ARBA00022690"/>
    </source>
</evidence>
<dbReference type="SMART" id="SM00043">
    <property type="entry name" value="CY"/>
    <property type="match status" value="1"/>
</dbReference>
<evidence type="ECO:0000313" key="6">
    <source>
        <dbReference type="Proteomes" id="UP000030689"/>
    </source>
</evidence>
<protein>
    <recommendedName>
        <fullName evidence="3">Cysteine proteinase inhibitor</fullName>
    </recommendedName>
</protein>
<evidence type="ECO:0000259" key="4">
    <source>
        <dbReference type="SMART" id="SM00043"/>
    </source>
</evidence>
<comment type="similarity">
    <text evidence="3">Belongs to the cystatin family. Phytocystatin subfamily.</text>
</comment>
<keyword evidence="2 3" id="KW-0789">Thiol protease inhibitor</keyword>
<feature type="domain" description="Cystatin" evidence="4">
    <location>
        <begin position="17"/>
        <end position="91"/>
    </location>
</feature>
<organism evidence="5 6">
    <name type="scientific">Eutrema salsugineum</name>
    <name type="common">Saltwater cress</name>
    <name type="synonym">Sisymbrium salsugineum</name>
    <dbReference type="NCBI Taxonomy" id="72664"/>
    <lineage>
        <taxon>Eukaryota</taxon>
        <taxon>Viridiplantae</taxon>
        <taxon>Streptophyta</taxon>
        <taxon>Embryophyta</taxon>
        <taxon>Tracheophyta</taxon>
        <taxon>Spermatophyta</taxon>
        <taxon>Magnoliopsida</taxon>
        <taxon>eudicotyledons</taxon>
        <taxon>Gunneridae</taxon>
        <taxon>Pentapetalae</taxon>
        <taxon>rosids</taxon>
        <taxon>malvids</taxon>
        <taxon>Brassicales</taxon>
        <taxon>Brassicaceae</taxon>
        <taxon>Eutremeae</taxon>
        <taxon>Eutrema</taxon>
    </lineage>
</organism>
<dbReference type="STRING" id="72664.V4JVF6"/>
<dbReference type="EMBL" id="KI517881">
    <property type="protein sequence ID" value="ESQ29390.1"/>
    <property type="molecule type" value="Genomic_DNA"/>
</dbReference>
<feature type="chain" id="PRO_5005401938" description="Cysteine proteinase inhibitor" evidence="3">
    <location>
        <begin position="28"/>
        <end position="93"/>
    </location>
</feature>
<sequence length="93" mass="10576">MESKAFGSIAFLIITLLLCGTIQLAICRSEEISKEETMKLGGWRDREQVVAGTMYHLTLEANEGGQTKNFEAKVWVKPWMNFKQLQEFTESST</sequence>
<keyword evidence="1 3" id="KW-0646">Protease inhibitor</keyword>
<dbReference type="InterPro" id="IPR018073">
    <property type="entry name" value="Prot_inh_cystat_CS"/>
</dbReference>
<evidence type="ECO:0000256" key="3">
    <source>
        <dbReference type="RuleBase" id="RU362130"/>
    </source>
</evidence>
<dbReference type="InterPro" id="IPR046350">
    <property type="entry name" value="Cystatin_sf"/>
</dbReference>